<accession>A0ABR2BN39</accession>
<dbReference type="Pfam" id="PF14223">
    <property type="entry name" value="Retrotran_gag_2"/>
    <property type="match status" value="1"/>
</dbReference>
<comment type="caution">
    <text evidence="2">The sequence shown here is derived from an EMBL/GenBank/DDBJ whole genome shotgun (WGS) entry which is preliminary data.</text>
</comment>
<dbReference type="PANTHER" id="PTHR34676">
    <property type="entry name" value="DUF4219 DOMAIN-CONTAINING PROTEIN-RELATED"/>
    <property type="match status" value="1"/>
</dbReference>
<evidence type="ECO:0000256" key="1">
    <source>
        <dbReference type="SAM" id="MobiDB-lite"/>
    </source>
</evidence>
<sequence>MAQSIDKPPFFNGEHYAYWKNRMMFFIKAKHFQLWDIVEDGPFVPTTSRSEWSANDRKKMELNCKALHIIFCALGPNVYAKVSSCESAKEVWDKLELIHEGTNDVKETKIGLLKLEYENFKMDPNEDIKSMFDRFSTIVNQLKGFGEEILEDKLIRKLIYSFTQSWDSKKTAIIEAKDLKKLKLDELIGSLLTHEMMSIPLKREREKIIKEQGVDVNIIALKSSKCKYEDSSMEESSGEDEKMAYLFKNFTRFMKSEKEKSKHEPKKKMKESLRTKSSKEERHTKYDCPRFNKKGSSSKKAYVATWSDEEDSTENEVANLCFMALEEGEAYCTGTALCVPIPVRVSGYWKFQKPKGVPIRATVPEQALAYRYAYMRRTDTPKFVPVRNANRTDTPTAVPIRNANRTCTPTVVPIRMMQKLQRLVSEEHVPIRLRLYWYRMHQNSIYEGKKCLNGSKTSPTVTNG</sequence>
<evidence type="ECO:0008006" key="4">
    <source>
        <dbReference type="Google" id="ProtNLM"/>
    </source>
</evidence>
<protein>
    <recommendedName>
        <fullName evidence="4">DUF4219 domain-containing protein</fullName>
    </recommendedName>
</protein>
<dbReference type="PANTHER" id="PTHR34676:SF8">
    <property type="entry name" value="TRANSMEMBRANE PROTEIN"/>
    <property type="match status" value="1"/>
</dbReference>
<gene>
    <name evidence="2" type="ORF">V6N12_020199</name>
</gene>
<name>A0ABR2BN39_9ROSI</name>
<organism evidence="2 3">
    <name type="scientific">Hibiscus sabdariffa</name>
    <name type="common">roselle</name>
    <dbReference type="NCBI Taxonomy" id="183260"/>
    <lineage>
        <taxon>Eukaryota</taxon>
        <taxon>Viridiplantae</taxon>
        <taxon>Streptophyta</taxon>
        <taxon>Embryophyta</taxon>
        <taxon>Tracheophyta</taxon>
        <taxon>Spermatophyta</taxon>
        <taxon>Magnoliopsida</taxon>
        <taxon>eudicotyledons</taxon>
        <taxon>Gunneridae</taxon>
        <taxon>Pentapetalae</taxon>
        <taxon>rosids</taxon>
        <taxon>malvids</taxon>
        <taxon>Malvales</taxon>
        <taxon>Malvaceae</taxon>
        <taxon>Malvoideae</taxon>
        <taxon>Hibiscus</taxon>
    </lineage>
</organism>
<proteinExistence type="predicted"/>
<feature type="region of interest" description="Disordered" evidence="1">
    <location>
        <begin position="256"/>
        <end position="295"/>
    </location>
</feature>
<dbReference type="EMBL" id="JBBPBM010000101">
    <property type="protein sequence ID" value="KAK8508418.1"/>
    <property type="molecule type" value="Genomic_DNA"/>
</dbReference>
<evidence type="ECO:0000313" key="3">
    <source>
        <dbReference type="Proteomes" id="UP001472677"/>
    </source>
</evidence>
<reference evidence="2 3" key="1">
    <citation type="journal article" date="2024" name="G3 (Bethesda)">
        <title>Genome assembly of Hibiscus sabdariffa L. provides insights into metabolisms of medicinal natural products.</title>
        <authorList>
            <person name="Kim T."/>
        </authorList>
    </citation>
    <scope>NUCLEOTIDE SEQUENCE [LARGE SCALE GENOMIC DNA]</scope>
    <source>
        <strain evidence="2">TK-2024</strain>
        <tissue evidence="2">Old leaves</tissue>
    </source>
</reference>
<feature type="compositionally biased region" description="Basic and acidic residues" evidence="1">
    <location>
        <begin position="270"/>
        <end position="290"/>
    </location>
</feature>
<dbReference type="Proteomes" id="UP001472677">
    <property type="component" value="Unassembled WGS sequence"/>
</dbReference>
<evidence type="ECO:0000313" key="2">
    <source>
        <dbReference type="EMBL" id="KAK8508418.1"/>
    </source>
</evidence>
<keyword evidence="3" id="KW-1185">Reference proteome</keyword>